<dbReference type="Proteomes" id="UP000828941">
    <property type="component" value="Chromosome 2"/>
</dbReference>
<evidence type="ECO:0000313" key="1">
    <source>
        <dbReference type="EMBL" id="KAI4354123.1"/>
    </source>
</evidence>
<sequence>MEPTLAQLNNTLSELGVDEEGRKEMLERLLEYAKDVVGAKAREESGRAKSHMMRKFVKHFKYDDESSPRQWNNSDEIQNTAKAAISYPLNLLVSLAATRLEETDEDDNILETLSSELLEKYQNALNYVDSPIWEKVPSSKTLITQIQCKELWETFMVEAQNTINDALEVPYCPSGEPAQPAVYGDKLHQLRQEHLNKFIKEFDKHSDEWRTFTTAADHCIKDCLLEFDNHYEDLNIERANEDRLKAKDKLQHDINSNNPAKREDKPTSKIKRFEPAQPVVNGYKLNQLRKEHLNKFIEVFDKYSDEQNTFITAADDCIKNCLFEFDKHCEDQKIERANEDRLKARDKLQHDINSYIAAKREEKLASKIRSFEAKLKPGISDYVEHILCEETDPTWSKPLKVLAGLVVTRMEESETDEIEETLSSALSHSRRPNTSNALDSSDWKEIPSSRTLLKPMQCKQLWMDYFVEAKEIANQARMDLETKKNPGIVKKFSSVIWGERRSRGTQSMARNNH</sequence>
<gene>
    <name evidence="1" type="ORF">L6164_003022</name>
</gene>
<protein>
    <submittedName>
        <fullName evidence="1">Uncharacterized protein</fullName>
    </submittedName>
</protein>
<proteinExistence type="predicted"/>
<name>A0ACB9Q053_BAUVA</name>
<accession>A0ACB9Q053</accession>
<keyword evidence="2" id="KW-1185">Reference proteome</keyword>
<evidence type="ECO:0000313" key="2">
    <source>
        <dbReference type="Proteomes" id="UP000828941"/>
    </source>
</evidence>
<reference evidence="1 2" key="1">
    <citation type="journal article" date="2022" name="DNA Res.">
        <title>Chromosomal-level genome assembly of the orchid tree Bauhinia variegata (Leguminosae; Cercidoideae) supports the allotetraploid origin hypothesis of Bauhinia.</title>
        <authorList>
            <person name="Zhong Y."/>
            <person name="Chen Y."/>
            <person name="Zheng D."/>
            <person name="Pang J."/>
            <person name="Liu Y."/>
            <person name="Luo S."/>
            <person name="Meng S."/>
            <person name="Qian L."/>
            <person name="Wei D."/>
            <person name="Dai S."/>
            <person name="Zhou R."/>
        </authorList>
    </citation>
    <scope>NUCLEOTIDE SEQUENCE [LARGE SCALE GENOMIC DNA]</scope>
    <source>
        <strain evidence="1">BV-YZ2020</strain>
    </source>
</reference>
<comment type="caution">
    <text evidence="1">The sequence shown here is derived from an EMBL/GenBank/DDBJ whole genome shotgun (WGS) entry which is preliminary data.</text>
</comment>
<organism evidence="1 2">
    <name type="scientific">Bauhinia variegata</name>
    <name type="common">Purple orchid tree</name>
    <name type="synonym">Phanera variegata</name>
    <dbReference type="NCBI Taxonomy" id="167791"/>
    <lineage>
        <taxon>Eukaryota</taxon>
        <taxon>Viridiplantae</taxon>
        <taxon>Streptophyta</taxon>
        <taxon>Embryophyta</taxon>
        <taxon>Tracheophyta</taxon>
        <taxon>Spermatophyta</taxon>
        <taxon>Magnoliopsida</taxon>
        <taxon>eudicotyledons</taxon>
        <taxon>Gunneridae</taxon>
        <taxon>Pentapetalae</taxon>
        <taxon>rosids</taxon>
        <taxon>fabids</taxon>
        <taxon>Fabales</taxon>
        <taxon>Fabaceae</taxon>
        <taxon>Cercidoideae</taxon>
        <taxon>Cercideae</taxon>
        <taxon>Bauhiniinae</taxon>
        <taxon>Bauhinia</taxon>
    </lineage>
</organism>
<dbReference type="EMBL" id="CM039427">
    <property type="protein sequence ID" value="KAI4354123.1"/>
    <property type="molecule type" value="Genomic_DNA"/>
</dbReference>